<evidence type="ECO:0000256" key="5">
    <source>
        <dbReference type="ARBA" id="ARBA00023065"/>
    </source>
</evidence>
<name>A0A8R1TS73_ONCVO</name>
<reference evidence="11" key="2">
    <citation type="submission" date="2022-06" db="UniProtKB">
        <authorList>
            <consortium name="EnsemblMetazoa"/>
        </authorList>
    </citation>
    <scope>IDENTIFICATION</scope>
</reference>
<protein>
    <submittedName>
        <fullName evidence="11">Ion_trans_2 domain-containing protein</fullName>
    </submittedName>
</protein>
<accession>A0A8R1TS73</accession>
<keyword evidence="5 8" id="KW-0406">Ion transport</keyword>
<dbReference type="SUPFAM" id="SSF81324">
    <property type="entry name" value="Voltage-gated potassium channels"/>
    <property type="match status" value="2"/>
</dbReference>
<keyword evidence="6 9" id="KW-0472">Membrane</keyword>
<evidence type="ECO:0000256" key="8">
    <source>
        <dbReference type="RuleBase" id="RU003857"/>
    </source>
</evidence>
<dbReference type="EMBL" id="CMVM020000114">
    <property type="status" value="NOT_ANNOTATED_CDS"/>
    <property type="molecule type" value="Genomic_DNA"/>
</dbReference>
<dbReference type="GO" id="GO:0005886">
    <property type="term" value="C:plasma membrane"/>
    <property type="evidence" value="ECO:0007669"/>
    <property type="project" value="TreeGrafter"/>
</dbReference>
<keyword evidence="2 8" id="KW-0813">Transport</keyword>
<dbReference type="InterPro" id="IPR003280">
    <property type="entry name" value="2pore_dom_K_chnl"/>
</dbReference>
<dbReference type="PRINTS" id="PR01333">
    <property type="entry name" value="2POREKCHANEL"/>
</dbReference>
<dbReference type="PANTHER" id="PTHR11003">
    <property type="entry name" value="POTASSIUM CHANNEL, SUBFAMILY K"/>
    <property type="match status" value="1"/>
</dbReference>
<keyword evidence="12" id="KW-1185">Reference proteome</keyword>
<dbReference type="GO" id="GO:0030322">
    <property type="term" value="P:stabilization of membrane potential"/>
    <property type="evidence" value="ECO:0007669"/>
    <property type="project" value="TreeGrafter"/>
</dbReference>
<dbReference type="OMA" id="ASTRIWF"/>
<feature type="transmembrane region" description="Helical" evidence="9">
    <location>
        <begin position="134"/>
        <end position="155"/>
    </location>
</feature>
<dbReference type="Gene3D" id="1.10.287.70">
    <property type="match status" value="1"/>
</dbReference>
<dbReference type="PANTHER" id="PTHR11003:SF93">
    <property type="entry name" value="POTASSIUM CHANNEL DOMAIN-CONTAINING PROTEIN"/>
    <property type="match status" value="1"/>
</dbReference>
<feature type="transmembrane region" description="Helical" evidence="9">
    <location>
        <begin position="202"/>
        <end position="222"/>
    </location>
</feature>
<evidence type="ECO:0000256" key="2">
    <source>
        <dbReference type="ARBA" id="ARBA00022448"/>
    </source>
</evidence>
<keyword evidence="3 8" id="KW-0812">Transmembrane</keyword>
<evidence type="ECO:0000256" key="6">
    <source>
        <dbReference type="ARBA" id="ARBA00023136"/>
    </source>
</evidence>
<keyword evidence="7 8" id="KW-0407">Ion channel</keyword>
<dbReference type="InterPro" id="IPR013099">
    <property type="entry name" value="K_chnl_dom"/>
</dbReference>
<sequence>MDSVINMIRYFLQKFMTRQLNVEHFRRHLLHCSLLLFIIVYSFCGGLVFYKLEGDAAKSLQNEKIIKTNLCIEQILRKTKNYSDEVLEQIECCWRVNTDETAEWNYVTSTLYGFGIVTTLGYNRIAPITTAGRMLAIFYGLCGIPVTMIAIAITGRKLNTVVVNWKQKLANFKSRNIDGKKSLKSIEDQKEEEEPEEISSGFATFLIFITFAAYVIFGALLLPLLNGEVDFLNGLYYNFLCLTAIDFGHLIPRRWAILCK</sequence>
<comment type="similarity">
    <text evidence="8">Belongs to the two pore domain potassium channel (TC 1.A.1.8) family.</text>
</comment>
<dbReference type="GO" id="GO:0015271">
    <property type="term" value="F:outward rectifier potassium channel activity"/>
    <property type="evidence" value="ECO:0007669"/>
    <property type="project" value="TreeGrafter"/>
</dbReference>
<reference evidence="12" key="1">
    <citation type="submission" date="2013-10" db="EMBL/GenBank/DDBJ databases">
        <title>Genome sequencing of Onchocerca volvulus.</title>
        <authorList>
            <person name="Cotton J."/>
            <person name="Tsai J."/>
            <person name="Stanley E."/>
            <person name="Tracey A."/>
            <person name="Holroyd N."/>
            <person name="Lustigman S."/>
            <person name="Berriman M."/>
        </authorList>
    </citation>
    <scope>NUCLEOTIDE SEQUENCE</scope>
</reference>
<evidence type="ECO:0000256" key="9">
    <source>
        <dbReference type="SAM" id="Phobius"/>
    </source>
</evidence>
<evidence type="ECO:0000256" key="7">
    <source>
        <dbReference type="ARBA" id="ARBA00023303"/>
    </source>
</evidence>
<dbReference type="Pfam" id="PF07885">
    <property type="entry name" value="Ion_trans_2"/>
    <property type="match status" value="1"/>
</dbReference>
<feature type="transmembrane region" description="Helical" evidence="9">
    <location>
        <begin position="234"/>
        <end position="251"/>
    </location>
</feature>
<dbReference type="Proteomes" id="UP000024404">
    <property type="component" value="Unassembled WGS sequence"/>
</dbReference>
<evidence type="ECO:0000256" key="3">
    <source>
        <dbReference type="ARBA" id="ARBA00022692"/>
    </source>
</evidence>
<dbReference type="EnsemblMetazoa" id="OVOC3448.1">
    <property type="protein sequence ID" value="OVOC3448.1"/>
    <property type="gene ID" value="WBGene00240257"/>
</dbReference>
<evidence type="ECO:0000313" key="12">
    <source>
        <dbReference type="Proteomes" id="UP000024404"/>
    </source>
</evidence>
<feature type="transmembrane region" description="Helical" evidence="9">
    <location>
        <begin position="104"/>
        <end position="122"/>
    </location>
</feature>
<proteinExistence type="inferred from homology"/>
<feature type="domain" description="Potassium channel" evidence="10">
    <location>
        <begin position="99"/>
        <end position="158"/>
    </location>
</feature>
<evidence type="ECO:0000259" key="10">
    <source>
        <dbReference type="Pfam" id="PF07885"/>
    </source>
</evidence>
<comment type="subcellular location">
    <subcellularLocation>
        <location evidence="1">Membrane</location>
        <topology evidence="1">Multi-pass membrane protein</topology>
    </subcellularLocation>
</comment>
<evidence type="ECO:0000313" key="11">
    <source>
        <dbReference type="EnsemblMetazoa" id="OVOC3448.1"/>
    </source>
</evidence>
<feature type="transmembrane region" description="Helical" evidence="9">
    <location>
        <begin position="28"/>
        <end position="50"/>
    </location>
</feature>
<keyword evidence="4 9" id="KW-1133">Transmembrane helix</keyword>
<evidence type="ECO:0000256" key="4">
    <source>
        <dbReference type="ARBA" id="ARBA00022989"/>
    </source>
</evidence>
<dbReference type="GO" id="GO:0022841">
    <property type="term" value="F:potassium ion leak channel activity"/>
    <property type="evidence" value="ECO:0007669"/>
    <property type="project" value="TreeGrafter"/>
</dbReference>
<organism evidence="11 12">
    <name type="scientific">Onchocerca volvulus</name>
    <dbReference type="NCBI Taxonomy" id="6282"/>
    <lineage>
        <taxon>Eukaryota</taxon>
        <taxon>Metazoa</taxon>
        <taxon>Ecdysozoa</taxon>
        <taxon>Nematoda</taxon>
        <taxon>Chromadorea</taxon>
        <taxon>Rhabditida</taxon>
        <taxon>Spirurina</taxon>
        <taxon>Spiruromorpha</taxon>
        <taxon>Filarioidea</taxon>
        <taxon>Onchocercidae</taxon>
        <taxon>Onchocerca</taxon>
    </lineage>
</organism>
<dbReference type="AlphaFoldDB" id="A0A8R1TS73"/>
<evidence type="ECO:0000256" key="1">
    <source>
        <dbReference type="ARBA" id="ARBA00004141"/>
    </source>
</evidence>